<proteinExistence type="predicted"/>
<dbReference type="Proteomes" id="UP000886501">
    <property type="component" value="Unassembled WGS sequence"/>
</dbReference>
<name>A0ACB6Z9I0_THEGA</name>
<organism evidence="1 2">
    <name type="scientific">Thelephora ganbajun</name>
    <name type="common">Ganba fungus</name>
    <dbReference type="NCBI Taxonomy" id="370292"/>
    <lineage>
        <taxon>Eukaryota</taxon>
        <taxon>Fungi</taxon>
        <taxon>Dikarya</taxon>
        <taxon>Basidiomycota</taxon>
        <taxon>Agaricomycotina</taxon>
        <taxon>Agaricomycetes</taxon>
        <taxon>Thelephorales</taxon>
        <taxon>Thelephoraceae</taxon>
        <taxon>Thelephora</taxon>
    </lineage>
</organism>
<sequence length="163" mass="17340">MASRATRYLAPVFRSGFRSSRTAFRASARRGMSTTSSPSTQSSDLPWVIGSGLVFVPTIAWILSSGKGKGHAHHGSEVPEEHVKVAEEVKEALEEPVPESIAAEPTSEPVPEEKPAETTPESSATESVVSDDDGVVISKEDLEESINRAIVRTHASLFGAIVA</sequence>
<keyword evidence="2" id="KW-1185">Reference proteome</keyword>
<reference evidence="1" key="1">
    <citation type="submission" date="2019-10" db="EMBL/GenBank/DDBJ databases">
        <authorList>
            <consortium name="DOE Joint Genome Institute"/>
            <person name="Kuo A."/>
            <person name="Miyauchi S."/>
            <person name="Kiss E."/>
            <person name="Drula E."/>
            <person name="Kohler A."/>
            <person name="Sanchez-Garcia M."/>
            <person name="Andreopoulos B."/>
            <person name="Barry K.W."/>
            <person name="Bonito G."/>
            <person name="Buee M."/>
            <person name="Carver A."/>
            <person name="Chen C."/>
            <person name="Cichocki N."/>
            <person name="Clum A."/>
            <person name="Culley D."/>
            <person name="Crous P.W."/>
            <person name="Fauchery L."/>
            <person name="Girlanda M."/>
            <person name="Hayes R."/>
            <person name="Keri Z."/>
            <person name="Labutti K."/>
            <person name="Lipzen A."/>
            <person name="Lombard V."/>
            <person name="Magnuson J."/>
            <person name="Maillard F."/>
            <person name="Morin E."/>
            <person name="Murat C."/>
            <person name="Nolan M."/>
            <person name="Ohm R."/>
            <person name="Pangilinan J."/>
            <person name="Pereira M."/>
            <person name="Perotto S."/>
            <person name="Peter M."/>
            <person name="Riley R."/>
            <person name="Sitrit Y."/>
            <person name="Stielow B."/>
            <person name="Szollosi G."/>
            <person name="Zifcakova L."/>
            <person name="Stursova M."/>
            <person name="Spatafora J.W."/>
            <person name="Tedersoo L."/>
            <person name="Vaario L.-M."/>
            <person name="Yamada A."/>
            <person name="Yan M."/>
            <person name="Wang P."/>
            <person name="Xu J."/>
            <person name="Bruns T."/>
            <person name="Baldrian P."/>
            <person name="Vilgalys R."/>
            <person name="Henrissat B."/>
            <person name="Grigoriev I.V."/>
            <person name="Hibbett D."/>
            <person name="Nagy L.G."/>
            <person name="Martin F.M."/>
        </authorList>
    </citation>
    <scope>NUCLEOTIDE SEQUENCE</scope>
    <source>
        <strain evidence="1">P2</strain>
    </source>
</reference>
<dbReference type="EMBL" id="MU118069">
    <property type="protein sequence ID" value="KAF9646050.1"/>
    <property type="molecule type" value="Genomic_DNA"/>
</dbReference>
<evidence type="ECO:0000313" key="1">
    <source>
        <dbReference type="EMBL" id="KAF9646050.1"/>
    </source>
</evidence>
<protein>
    <submittedName>
        <fullName evidence="1">Uncharacterized protein</fullName>
    </submittedName>
</protein>
<reference evidence="1" key="2">
    <citation type="journal article" date="2020" name="Nat. Commun.">
        <title>Large-scale genome sequencing of mycorrhizal fungi provides insights into the early evolution of symbiotic traits.</title>
        <authorList>
            <person name="Miyauchi S."/>
            <person name="Kiss E."/>
            <person name="Kuo A."/>
            <person name="Drula E."/>
            <person name="Kohler A."/>
            <person name="Sanchez-Garcia M."/>
            <person name="Morin E."/>
            <person name="Andreopoulos B."/>
            <person name="Barry K.W."/>
            <person name="Bonito G."/>
            <person name="Buee M."/>
            <person name="Carver A."/>
            <person name="Chen C."/>
            <person name="Cichocki N."/>
            <person name="Clum A."/>
            <person name="Culley D."/>
            <person name="Crous P.W."/>
            <person name="Fauchery L."/>
            <person name="Girlanda M."/>
            <person name="Hayes R.D."/>
            <person name="Keri Z."/>
            <person name="LaButti K."/>
            <person name="Lipzen A."/>
            <person name="Lombard V."/>
            <person name="Magnuson J."/>
            <person name="Maillard F."/>
            <person name="Murat C."/>
            <person name="Nolan M."/>
            <person name="Ohm R.A."/>
            <person name="Pangilinan J."/>
            <person name="Pereira M.F."/>
            <person name="Perotto S."/>
            <person name="Peter M."/>
            <person name="Pfister S."/>
            <person name="Riley R."/>
            <person name="Sitrit Y."/>
            <person name="Stielow J.B."/>
            <person name="Szollosi G."/>
            <person name="Zifcakova L."/>
            <person name="Stursova M."/>
            <person name="Spatafora J.W."/>
            <person name="Tedersoo L."/>
            <person name="Vaario L.M."/>
            <person name="Yamada A."/>
            <person name="Yan M."/>
            <person name="Wang P."/>
            <person name="Xu J."/>
            <person name="Bruns T."/>
            <person name="Baldrian P."/>
            <person name="Vilgalys R."/>
            <person name="Dunand C."/>
            <person name="Henrissat B."/>
            <person name="Grigoriev I.V."/>
            <person name="Hibbett D."/>
            <person name="Nagy L.G."/>
            <person name="Martin F.M."/>
        </authorList>
    </citation>
    <scope>NUCLEOTIDE SEQUENCE</scope>
    <source>
        <strain evidence="1">P2</strain>
    </source>
</reference>
<evidence type="ECO:0000313" key="2">
    <source>
        <dbReference type="Proteomes" id="UP000886501"/>
    </source>
</evidence>
<accession>A0ACB6Z9I0</accession>
<gene>
    <name evidence="1" type="ORF">BDM02DRAFT_319882</name>
</gene>
<comment type="caution">
    <text evidence="1">The sequence shown here is derived from an EMBL/GenBank/DDBJ whole genome shotgun (WGS) entry which is preliminary data.</text>
</comment>